<evidence type="ECO:0000313" key="3">
    <source>
        <dbReference type="Proteomes" id="UP001292216"/>
    </source>
</evidence>
<reference evidence="2 3" key="1">
    <citation type="submission" date="2023-12" db="EMBL/GenBank/DDBJ databases">
        <title>Whole genome sequencing of Paenibacillus phoenicis isolated from the Phoenix Mars Lander spacecraft assembly facility.</title>
        <authorList>
            <person name="Garcia A."/>
            <person name="Venkateswaran K."/>
        </authorList>
    </citation>
    <scope>NUCLEOTIDE SEQUENCE [LARGE SCALE GENOMIC DNA]</scope>
    <source>
        <strain evidence="2 3">3PO2SA</strain>
    </source>
</reference>
<evidence type="ECO:0000313" key="2">
    <source>
        <dbReference type="EMBL" id="MEA3571184.1"/>
    </source>
</evidence>
<name>A0ABU5PMM2_9BACL</name>
<comment type="caution">
    <text evidence="2">The sequence shown here is derived from an EMBL/GenBank/DDBJ whole genome shotgun (WGS) entry which is preliminary data.</text>
</comment>
<feature type="compositionally biased region" description="Polar residues" evidence="1">
    <location>
        <begin position="425"/>
        <end position="450"/>
    </location>
</feature>
<dbReference type="RefSeq" id="WP_260071137.1">
    <property type="nucleotide sequence ID" value="NZ_CBCSKM010000025.1"/>
</dbReference>
<keyword evidence="3" id="KW-1185">Reference proteome</keyword>
<dbReference type="Proteomes" id="UP001292216">
    <property type="component" value="Unassembled WGS sequence"/>
</dbReference>
<sequence>MDKWLTHNNFAKVLALVFSIMLWAMVHLDSGTPVDSTTLAQSRYIDNVKIEVTGFDEDKYVLYDLDPSTVRMEVKGKRIDLTTNFSDYKARLNLENLGPGTFTLPLTHELPPGVQLVSMEPSIVKVTIEAKETRTIPVTIVTKGEPADGLVLGTPIVAGSGTVDVTLPASEAQELSKVEGTVDVTGLKESVKGKSVKLTAYDKQGMPMENAKISPSSVVVDIPINKLYKNVPIEIRKTGQLPSGYVLTDVDIDVEGVVLYGTKEALEGISSYPLTVDLSRYNGSNETKYSVDLTPPKGFEKIEPSSATITLHVMPGGQKQLDDIPITLKNVGSMYDVKWIRPTEPSLSLTVIGASVVLDALQPENIQLTADLAHLGAGTHTIPIEIKLPEGVALADPNTSLSVDVELTEKGNPTSGVPVEHPNPSDGTQSPAGNGSSHGSPSHQEDGSNATDDDTSGNGNGT</sequence>
<protein>
    <submittedName>
        <fullName evidence="2">CdaR family protein</fullName>
    </submittedName>
</protein>
<gene>
    <name evidence="2" type="ORF">U9M73_14525</name>
</gene>
<evidence type="ECO:0000256" key="1">
    <source>
        <dbReference type="SAM" id="MobiDB-lite"/>
    </source>
</evidence>
<dbReference type="PANTHER" id="PTHR37804:SF1">
    <property type="entry name" value="CDAA REGULATORY PROTEIN CDAR"/>
    <property type="match status" value="1"/>
</dbReference>
<dbReference type="Pfam" id="PF07949">
    <property type="entry name" value="YbbR"/>
    <property type="match status" value="3"/>
</dbReference>
<organism evidence="2 3">
    <name type="scientific">Paenibacillus phoenicis</name>
    <dbReference type="NCBI Taxonomy" id="554117"/>
    <lineage>
        <taxon>Bacteria</taxon>
        <taxon>Bacillati</taxon>
        <taxon>Bacillota</taxon>
        <taxon>Bacilli</taxon>
        <taxon>Bacillales</taxon>
        <taxon>Paenibacillaceae</taxon>
        <taxon>Paenibacillus</taxon>
    </lineage>
</organism>
<dbReference type="Gene3D" id="2.170.120.30">
    <property type="match status" value="2"/>
</dbReference>
<dbReference type="InterPro" id="IPR012505">
    <property type="entry name" value="YbbR"/>
</dbReference>
<proteinExistence type="predicted"/>
<feature type="region of interest" description="Disordered" evidence="1">
    <location>
        <begin position="408"/>
        <end position="462"/>
    </location>
</feature>
<dbReference type="InterPro" id="IPR053154">
    <property type="entry name" value="c-di-AMP_regulator"/>
</dbReference>
<dbReference type="EMBL" id="JAYERP010000001">
    <property type="protein sequence ID" value="MEA3571184.1"/>
    <property type="molecule type" value="Genomic_DNA"/>
</dbReference>
<accession>A0ABU5PMM2</accession>
<dbReference type="Gene3D" id="2.170.120.40">
    <property type="entry name" value="YbbR-like domain"/>
    <property type="match status" value="2"/>
</dbReference>
<dbReference type="PANTHER" id="PTHR37804">
    <property type="entry name" value="CDAA REGULATORY PROTEIN CDAR"/>
    <property type="match status" value="1"/>
</dbReference>